<dbReference type="PROSITE" id="PS00434">
    <property type="entry name" value="HSF_DOMAIN"/>
    <property type="match status" value="1"/>
</dbReference>
<dbReference type="Pfam" id="PF00447">
    <property type="entry name" value="HSF_DNA-bind"/>
    <property type="match status" value="1"/>
</dbReference>
<organism evidence="12 13">
    <name type="scientific">Ephemerocybe angulata</name>
    <dbReference type="NCBI Taxonomy" id="980116"/>
    <lineage>
        <taxon>Eukaryota</taxon>
        <taxon>Fungi</taxon>
        <taxon>Dikarya</taxon>
        <taxon>Basidiomycota</taxon>
        <taxon>Agaricomycotina</taxon>
        <taxon>Agaricomycetes</taxon>
        <taxon>Agaricomycetidae</taxon>
        <taxon>Agaricales</taxon>
        <taxon>Agaricineae</taxon>
        <taxon>Psathyrellaceae</taxon>
        <taxon>Ephemerocybe</taxon>
    </lineage>
</organism>
<feature type="region of interest" description="Disordered" evidence="10">
    <location>
        <begin position="1"/>
        <end position="183"/>
    </location>
</feature>
<dbReference type="GO" id="GO:0003700">
    <property type="term" value="F:DNA-binding transcription factor activity"/>
    <property type="evidence" value="ECO:0007669"/>
    <property type="project" value="InterPro"/>
</dbReference>
<dbReference type="SMART" id="SM00415">
    <property type="entry name" value="HSF"/>
    <property type="match status" value="1"/>
</dbReference>
<evidence type="ECO:0000313" key="12">
    <source>
        <dbReference type="EMBL" id="KAF6761838.1"/>
    </source>
</evidence>
<dbReference type="OrthoDB" id="60033at2759"/>
<dbReference type="Proteomes" id="UP000521943">
    <property type="component" value="Unassembled WGS sequence"/>
</dbReference>
<keyword evidence="13" id="KW-1185">Reference proteome</keyword>
<accession>A0A8H6MAC4</accession>
<keyword evidence="9" id="KW-0175">Coiled coil</keyword>
<name>A0A8H6MAC4_9AGAR</name>
<feature type="compositionally biased region" description="Low complexity" evidence="10">
    <location>
        <begin position="174"/>
        <end position="183"/>
    </location>
</feature>
<dbReference type="SUPFAM" id="SSF46785">
    <property type="entry name" value="Winged helix' DNA-binding domain"/>
    <property type="match status" value="1"/>
</dbReference>
<dbReference type="GO" id="GO:0005634">
    <property type="term" value="C:nucleus"/>
    <property type="evidence" value="ECO:0007669"/>
    <property type="project" value="UniProtKB-SubCell"/>
</dbReference>
<evidence type="ECO:0000256" key="9">
    <source>
        <dbReference type="SAM" id="Coils"/>
    </source>
</evidence>
<dbReference type="InterPro" id="IPR000232">
    <property type="entry name" value="HSF_DNA-bd"/>
</dbReference>
<keyword evidence="6" id="KW-0539">Nucleus</keyword>
<dbReference type="GO" id="GO:0043565">
    <property type="term" value="F:sequence-specific DNA binding"/>
    <property type="evidence" value="ECO:0007669"/>
    <property type="project" value="InterPro"/>
</dbReference>
<feature type="region of interest" description="Disordered" evidence="10">
    <location>
        <begin position="470"/>
        <end position="537"/>
    </location>
</feature>
<feature type="compositionally biased region" description="Low complexity" evidence="10">
    <location>
        <begin position="93"/>
        <end position="113"/>
    </location>
</feature>
<proteinExistence type="inferred from homology"/>
<dbReference type="EMBL" id="JACGCI010000009">
    <property type="protein sequence ID" value="KAF6761838.1"/>
    <property type="molecule type" value="Genomic_DNA"/>
</dbReference>
<feature type="region of interest" description="Disordered" evidence="10">
    <location>
        <begin position="376"/>
        <end position="458"/>
    </location>
</feature>
<keyword evidence="3" id="KW-0805">Transcription regulation</keyword>
<protein>
    <submittedName>
        <fullName evidence="12">HSF-type DNA-binding-domain-containing protein</fullName>
    </submittedName>
</protein>
<evidence type="ECO:0000313" key="13">
    <source>
        <dbReference type="Proteomes" id="UP000521943"/>
    </source>
</evidence>
<evidence type="ECO:0000256" key="4">
    <source>
        <dbReference type="ARBA" id="ARBA00023125"/>
    </source>
</evidence>
<evidence type="ECO:0000256" key="7">
    <source>
        <dbReference type="ARBA" id="ARBA00062171"/>
    </source>
</evidence>
<evidence type="ECO:0000256" key="1">
    <source>
        <dbReference type="ARBA" id="ARBA00004123"/>
    </source>
</evidence>
<evidence type="ECO:0000256" key="2">
    <source>
        <dbReference type="ARBA" id="ARBA00006403"/>
    </source>
</evidence>
<dbReference type="AlphaFoldDB" id="A0A8H6MAC4"/>
<feature type="compositionally biased region" description="Pro residues" evidence="10">
    <location>
        <begin position="52"/>
        <end position="61"/>
    </location>
</feature>
<dbReference type="PANTHER" id="PTHR10015">
    <property type="entry name" value="HEAT SHOCK TRANSCRIPTION FACTOR"/>
    <property type="match status" value="1"/>
</dbReference>
<evidence type="ECO:0000259" key="11">
    <source>
        <dbReference type="PROSITE" id="PS00434"/>
    </source>
</evidence>
<sequence length="623" mass="66430">MSQVYSEFPPSQWPHHLLPSPSPSEHYHHQYFPPRNGLSLNIDGLSVQSPPNLSPVNPPPAQQVATPISPYAQHLQGSPFQFDPAEHDDQGLAPPASAHRAVSRSSSSSAGSSQLPRKRSFPSSASSATLVEEPYDDRETPMDIAGYDDLDMRTAYGSSTNGGTSPVDGSGNTSGAEDSLGSASLGGGVGGSMNVLGKPMATNNFVTKLYQMINDAKSAHFIAWTELGTSFVVSNVGEFSRSILGSHFKHNNFSSFVRQLNMYGFHKINRTPRAQRTSTDAQTWEFSHHKFLRGRPDLLDEIKRKALEPDPAIKHRVELPGEVAAQLSAMRDENRKMQDQLTNERQRVEKLVNVVGRLWDVVGKSFPGAVGQFPTDLLDQSENPNIYITSPTATTSRYPHPPPLSMNLSTPSLHTMHSLNSPNSSPTAADFPTQLGQQHHQQQSHQQQQQGHHPLSRQHSFQHLNSYAREAGSSGNTAGSTPLPGSPGSGHLEMFDEGLEGRGSMKRPRLDPAASGSGGNGGGDSMHLMSSMSSPGTGVGAGGLSGLAVAKKGVARARSDSAPLGYGHHQQHQQTQMNGGMWGMGAGMGAGRPRSGSGMGPRIPNIGSLTRGAGLLGVSGVGQ</sequence>
<feature type="compositionally biased region" description="Polar residues" evidence="10">
    <location>
        <begin position="378"/>
        <end position="397"/>
    </location>
</feature>
<dbReference type="InterPro" id="IPR036390">
    <property type="entry name" value="WH_DNA-bd_sf"/>
</dbReference>
<evidence type="ECO:0000256" key="8">
    <source>
        <dbReference type="RuleBase" id="RU004020"/>
    </source>
</evidence>
<evidence type="ECO:0000256" key="10">
    <source>
        <dbReference type="SAM" id="MobiDB-lite"/>
    </source>
</evidence>
<dbReference type="Gene3D" id="1.10.10.10">
    <property type="entry name" value="Winged helix-like DNA-binding domain superfamily/Winged helix DNA-binding domain"/>
    <property type="match status" value="1"/>
</dbReference>
<reference evidence="12 13" key="1">
    <citation type="submission" date="2020-07" db="EMBL/GenBank/DDBJ databases">
        <title>Comparative genomics of pyrophilous fungi reveals a link between fire events and developmental genes.</title>
        <authorList>
            <consortium name="DOE Joint Genome Institute"/>
            <person name="Steindorff A.S."/>
            <person name="Carver A."/>
            <person name="Calhoun S."/>
            <person name="Stillman K."/>
            <person name="Liu H."/>
            <person name="Lipzen A."/>
            <person name="Pangilinan J."/>
            <person name="Labutti K."/>
            <person name="Bruns T.D."/>
            <person name="Grigoriev I.V."/>
        </authorList>
    </citation>
    <scope>NUCLEOTIDE SEQUENCE [LARGE SCALE GENOMIC DNA]</scope>
    <source>
        <strain evidence="12 13">CBS 144469</strain>
    </source>
</reference>
<keyword evidence="4 12" id="KW-0238">DNA-binding</keyword>
<dbReference type="InterPro" id="IPR036388">
    <property type="entry name" value="WH-like_DNA-bd_sf"/>
</dbReference>
<dbReference type="PANTHER" id="PTHR10015:SF427">
    <property type="entry name" value="HEAT SHOCK FACTOR PROTEIN"/>
    <property type="match status" value="1"/>
</dbReference>
<comment type="similarity">
    <text evidence="2 8">Belongs to the HSF family.</text>
</comment>
<comment type="subunit">
    <text evidence="7">Homotrimer. Homotrimerization increases the affinity of HSF1 to DNA. Interacts with transcriptional coregulator SSA1 on chromatin.</text>
</comment>
<feature type="compositionally biased region" description="Low complexity" evidence="10">
    <location>
        <begin position="9"/>
        <end position="19"/>
    </location>
</feature>
<evidence type="ECO:0000256" key="3">
    <source>
        <dbReference type="ARBA" id="ARBA00023015"/>
    </source>
</evidence>
<dbReference type="FunFam" id="1.10.10.10:FF:000027">
    <property type="entry name" value="Heat shock transcription factor 1"/>
    <property type="match status" value="1"/>
</dbReference>
<comment type="caution">
    <text evidence="12">The sequence shown here is derived from an EMBL/GenBank/DDBJ whole genome shotgun (WGS) entry which is preliminary data.</text>
</comment>
<keyword evidence="5" id="KW-0804">Transcription</keyword>
<evidence type="ECO:0000256" key="6">
    <source>
        <dbReference type="ARBA" id="ARBA00023242"/>
    </source>
</evidence>
<dbReference type="PRINTS" id="PR00056">
    <property type="entry name" value="HSFDOMAIN"/>
</dbReference>
<feature type="compositionally biased region" description="Polar residues" evidence="10">
    <location>
        <begin position="406"/>
        <end position="427"/>
    </location>
</feature>
<evidence type="ECO:0000256" key="5">
    <source>
        <dbReference type="ARBA" id="ARBA00023163"/>
    </source>
</evidence>
<feature type="compositionally biased region" description="Low complexity" evidence="10">
    <location>
        <begin position="434"/>
        <end position="453"/>
    </location>
</feature>
<feature type="domain" description="HSF-type DNA-binding" evidence="11">
    <location>
        <begin position="244"/>
        <end position="268"/>
    </location>
</feature>
<gene>
    <name evidence="12" type="ORF">DFP72DRAFT_632254</name>
</gene>
<comment type="subcellular location">
    <subcellularLocation>
        <location evidence="1">Nucleus</location>
    </subcellularLocation>
</comment>
<feature type="coiled-coil region" evidence="9">
    <location>
        <begin position="327"/>
        <end position="354"/>
    </location>
</feature>